<keyword evidence="2" id="KW-1185">Reference proteome</keyword>
<evidence type="ECO:0000313" key="2">
    <source>
        <dbReference type="Proteomes" id="UP000186817"/>
    </source>
</evidence>
<protein>
    <submittedName>
        <fullName evidence="1">Uncharacterized protein</fullName>
    </submittedName>
</protein>
<gene>
    <name evidence="1" type="ORF">AK812_SmicGene24115</name>
</gene>
<name>A0A1Q9DFI5_SYMMI</name>
<dbReference type="EMBL" id="LSRX01000564">
    <property type="protein sequence ID" value="OLP93947.1"/>
    <property type="molecule type" value="Genomic_DNA"/>
</dbReference>
<organism evidence="1 2">
    <name type="scientific">Symbiodinium microadriaticum</name>
    <name type="common">Dinoflagellate</name>
    <name type="synonym">Zooxanthella microadriatica</name>
    <dbReference type="NCBI Taxonomy" id="2951"/>
    <lineage>
        <taxon>Eukaryota</taxon>
        <taxon>Sar</taxon>
        <taxon>Alveolata</taxon>
        <taxon>Dinophyceae</taxon>
        <taxon>Suessiales</taxon>
        <taxon>Symbiodiniaceae</taxon>
        <taxon>Symbiodinium</taxon>
    </lineage>
</organism>
<dbReference type="Proteomes" id="UP000186817">
    <property type="component" value="Unassembled WGS sequence"/>
</dbReference>
<dbReference type="OrthoDB" id="413391at2759"/>
<reference evidence="1 2" key="1">
    <citation type="submission" date="2016-02" db="EMBL/GenBank/DDBJ databases">
        <title>Genome analysis of coral dinoflagellate symbionts highlights evolutionary adaptations to a symbiotic lifestyle.</title>
        <authorList>
            <person name="Aranda M."/>
            <person name="Li Y."/>
            <person name="Liew Y.J."/>
            <person name="Baumgarten S."/>
            <person name="Simakov O."/>
            <person name="Wilson M."/>
            <person name="Piel J."/>
            <person name="Ashoor H."/>
            <person name="Bougouffa S."/>
            <person name="Bajic V.B."/>
            <person name="Ryu T."/>
            <person name="Ravasi T."/>
            <person name="Bayer T."/>
            <person name="Micklem G."/>
            <person name="Kim H."/>
            <person name="Bhak J."/>
            <person name="Lajeunesse T.C."/>
            <person name="Voolstra C.R."/>
        </authorList>
    </citation>
    <scope>NUCLEOTIDE SEQUENCE [LARGE SCALE GENOMIC DNA]</scope>
    <source>
        <strain evidence="1 2">CCMP2467</strain>
    </source>
</reference>
<dbReference type="AlphaFoldDB" id="A0A1Q9DFI5"/>
<evidence type="ECO:0000313" key="1">
    <source>
        <dbReference type="EMBL" id="OLP93947.1"/>
    </source>
</evidence>
<sequence length="415" mass="48425">MATNDAPLTDRLFKVTDSLDQHFICRNVECTSVIHNHHWLRQISTDYPIREQHGRYTCPRCLTPYRPHADRTSASALQSKKLVPAQKALIMAENGEVNIDIPVRGQTISKDNTDYHLFLMEWEKTDDDMLLGRLKQIMAEYRADLGTDDFRAPLQAAIRDQAVKYQLLGYFEETAWTLENMENILNRNYSVDRKNIYRPDLLPTMTYPRKYLDETFNTKENFESYDIRSFRKDPPYYHFSIYQYEPDSTVTMKQNDFLGFMSLCYIQLRAIQYLQGDHSFTNVSHDHLELLRDADDNPVCKILAMQEGLLFIDTGPEAPSLHDSSPGPNILGMDTAALRHLESLVDGLNRQINGLRFRIEAIRTRLQNFELTTNNSVNNFISFNFNSSLYSDYLLLSNSYTMKWVIWLERFFLSP</sequence>
<accession>A0A1Q9DFI5</accession>
<proteinExistence type="predicted"/>
<comment type="caution">
    <text evidence="1">The sequence shown here is derived from an EMBL/GenBank/DDBJ whole genome shotgun (WGS) entry which is preliminary data.</text>
</comment>